<dbReference type="OrthoDB" id="1210035at2"/>
<gene>
    <name evidence="7" type="ORF">E4J94_05740</name>
</gene>
<protein>
    <submittedName>
        <fullName evidence="7">T9SS type A sorting domain-containing protein</fullName>
    </submittedName>
</protein>
<proteinExistence type="predicted"/>
<name>A0A4Z1BCE0_9FLAO</name>
<dbReference type="Proteomes" id="UP000297998">
    <property type="component" value="Unassembled WGS sequence"/>
</dbReference>
<feature type="signal peptide" evidence="3">
    <location>
        <begin position="1"/>
        <end position="22"/>
    </location>
</feature>
<dbReference type="NCBIfam" id="TIGR04183">
    <property type="entry name" value="Por_Secre_tail"/>
    <property type="match status" value="1"/>
</dbReference>
<sequence>MRRNFILEKLVALLFISSSLYAQKMEFRTMDIPKSGVRGIANNGNAVMTAYTYNYGTNTFVEKDNGIISYANMNEKGDIVGVSRINDSLYPVYKLAETTEWISTGVFPDLTKNDGVTVYSISSNGRYIVGQMKALPFVYDIQTKQLKNIIPNGYKYGAGYSVNNDGSTVGWIDADVNGTFRELAVIEKDGKFKKLLTDYAVPINNHIWNINDDGIVVGEINLKPFMYNLNTNEYKIFDLPAGYRTGTFSYSSNGILVGYAQNMVSDRDAIIYHKSLGDQPKLIKDLLVEQGIEITIPGGKLGSANVVSENGDFIGGHEVGNGNVAAGWILKLNGYFDPKECKINVPSDIEVQSKLGEISAIVNYEVTSDCPDYKLVLVNGLKSGAEFPMGITTVAYNLVDAEGKVINSASFKIYVKDSYCIPRFTAIVEPITRVKIGTIDNTSTNYVTANENEYFLEQSTDLAQGGTYDITVAGNTNGPNEKSEFVVYFDLNQDGVFNPDTEGYYVGAITGSTGADGKTVTKSISLPDNIKLGKTRMRIMKTYRLVPDDPCSITYAFGQSEDYTINITTNLATSDINSKKIQIYPNPVKNILSINNKLIVKTVKIINMTGQEVYNKQLNKINPQINVSSLSKGVYIINIETTEEVVTQKIIKD</sequence>
<keyword evidence="8" id="KW-1185">Reference proteome</keyword>
<evidence type="ECO:0000256" key="2">
    <source>
        <dbReference type="ARBA" id="ARBA00022737"/>
    </source>
</evidence>
<dbReference type="InterPro" id="IPR003410">
    <property type="entry name" value="HYR_dom"/>
</dbReference>
<dbReference type="InterPro" id="IPR026444">
    <property type="entry name" value="Secre_tail"/>
</dbReference>
<evidence type="ECO:0000259" key="6">
    <source>
        <dbReference type="Pfam" id="PF20009"/>
    </source>
</evidence>
<feature type="domain" description="HYR" evidence="4">
    <location>
        <begin position="342"/>
        <end position="414"/>
    </location>
</feature>
<dbReference type="SUPFAM" id="SSF69304">
    <property type="entry name" value="Tricorn protease N-terminal domain"/>
    <property type="match status" value="1"/>
</dbReference>
<reference evidence="7 8" key="1">
    <citation type="submission" date="2019-03" db="EMBL/GenBank/DDBJ databases">
        <title>Empedobacter tilapiae sp. nov., isolated from an intestine of Nile tilapia Oreochromis niloticus.</title>
        <authorList>
            <person name="Kim Y.-O."/>
            <person name="Yoon J.-H."/>
        </authorList>
    </citation>
    <scope>NUCLEOTIDE SEQUENCE [LARGE SCALE GENOMIC DNA]</scope>
    <source>
        <strain evidence="7 8">MRS2</strain>
    </source>
</reference>
<dbReference type="RefSeq" id="WP_135834896.1">
    <property type="nucleotide sequence ID" value="NZ_SRPE01000003.1"/>
</dbReference>
<dbReference type="Pfam" id="PF20009">
    <property type="entry name" value="GEVED"/>
    <property type="match status" value="1"/>
</dbReference>
<evidence type="ECO:0000256" key="3">
    <source>
        <dbReference type="SAM" id="SignalP"/>
    </source>
</evidence>
<evidence type="ECO:0000313" key="8">
    <source>
        <dbReference type="Proteomes" id="UP000297998"/>
    </source>
</evidence>
<dbReference type="InterPro" id="IPR045474">
    <property type="entry name" value="GEVED"/>
</dbReference>
<accession>A0A4Z1BCE0</accession>
<evidence type="ECO:0000256" key="1">
    <source>
        <dbReference type="ARBA" id="ARBA00022729"/>
    </source>
</evidence>
<feature type="domain" description="Secretion system C-terminal sorting" evidence="5">
    <location>
        <begin position="583"/>
        <end position="651"/>
    </location>
</feature>
<organism evidence="7 8">
    <name type="scientific">Empedobacter tilapiae</name>
    <dbReference type="NCBI Taxonomy" id="2491114"/>
    <lineage>
        <taxon>Bacteria</taxon>
        <taxon>Pseudomonadati</taxon>
        <taxon>Bacteroidota</taxon>
        <taxon>Flavobacteriia</taxon>
        <taxon>Flavobacteriales</taxon>
        <taxon>Weeksellaceae</taxon>
        <taxon>Empedobacter</taxon>
    </lineage>
</organism>
<keyword evidence="2" id="KW-0677">Repeat</keyword>
<comment type="caution">
    <text evidence="7">The sequence shown here is derived from an EMBL/GenBank/DDBJ whole genome shotgun (WGS) entry which is preliminary data.</text>
</comment>
<feature type="domain" description="GEVED" evidence="6">
    <location>
        <begin position="485"/>
        <end position="566"/>
    </location>
</feature>
<dbReference type="EMBL" id="SRPE01000003">
    <property type="protein sequence ID" value="TGN29446.1"/>
    <property type="molecule type" value="Genomic_DNA"/>
</dbReference>
<dbReference type="Pfam" id="PF18962">
    <property type="entry name" value="Por_Secre_tail"/>
    <property type="match status" value="1"/>
</dbReference>
<keyword evidence="1 3" id="KW-0732">Signal</keyword>
<evidence type="ECO:0000259" key="5">
    <source>
        <dbReference type="Pfam" id="PF18962"/>
    </source>
</evidence>
<evidence type="ECO:0000313" key="7">
    <source>
        <dbReference type="EMBL" id="TGN29446.1"/>
    </source>
</evidence>
<dbReference type="Pfam" id="PF02494">
    <property type="entry name" value="HYR"/>
    <property type="match status" value="1"/>
</dbReference>
<dbReference type="AlphaFoldDB" id="A0A4Z1BCE0"/>
<feature type="chain" id="PRO_5021380142" evidence="3">
    <location>
        <begin position="23"/>
        <end position="653"/>
    </location>
</feature>
<evidence type="ECO:0000259" key="4">
    <source>
        <dbReference type="Pfam" id="PF02494"/>
    </source>
</evidence>